<accession>A0A1H6PN70</accession>
<dbReference type="Gene3D" id="3.90.180.10">
    <property type="entry name" value="Medium-chain alcohol dehydrogenases, catalytic domain"/>
    <property type="match status" value="1"/>
</dbReference>
<sequence length="337" mass="36740">MKSVQVKDDKGPAENLYIGEGPTPNPQNGQLLVKTEYFGLNRMDLLQRLGNYPLPPQAPKTLGVEFSGTIEKSESDKFAVGDKVFGLVYGGAYAEYVVAAEETLIKVPDDLSMEVAAGLPEVWFTGIQVLTTVGKFQKGDSVLFHAGASSVGIAVIQLAASLGASKIFTTVGSDEKCEFVKKLGNKFGVTVVPINYHNEDFKEVISKHYDASKGEGVNVIIDPVGQTYFVRNLEIAAKDARIVLMGAMSGPIVKGDVPIGLIIYKRLVVQGTTLRSRDLAYQEKLRDFFVSHVVPLILEGKIDTFVDKLFNFTTEDIVASHKYLESNKSMGKVIVKI</sequence>
<dbReference type="SUPFAM" id="SSF50129">
    <property type="entry name" value="GroES-like"/>
    <property type="match status" value="1"/>
</dbReference>
<dbReference type="InterPro" id="IPR036291">
    <property type="entry name" value="NAD(P)-bd_dom_sf"/>
</dbReference>
<feature type="region of interest" description="Disordered" evidence="3">
    <location>
        <begin position="1"/>
        <end position="27"/>
    </location>
</feature>
<dbReference type="PANTHER" id="PTHR48106:SF18">
    <property type="entry name" value="QUINONE OXIDOREDUCTASE PIG3"/>
    <property type="match status" value="1"/>
</dbReference>
<dbReference type="GO" id="GO:0016651">
    <property type="term" value="F:oxidoreductase activity, acting on NAD(P)H"/>
    <property type="evidence" value="ECO:0007669"/>
    <property type="project" value="TreeGrafter"/>
</dbReference>
<dbReference type="eggNOG" id="KOG1198">
    <property type="taxonomic scope" value="Eukaryota"/>
</dbReference>
<proteinExistence type="predicted"/>
<keyword evidence="2" id="KW-0560">Oxidoreductase</keyword>
<keyword evidence="1" id="KW-0521">NADP</keyword>
<dbReference type="EMBL" id="KZ858979">
    <property type="protein sequence ID" value="RDW26496.1"/>
    <property type="molecule type" value="Genomic_DNA"/>
</dbReference>
<dbReference type="InterPro" id="IPR013154">
    <property type="entry name" value="ADH-like_N"/>
</dbReference>
<evidence type="ECO:0000313" key="8">
    <source>
        <dbReference type="Proteomes" id="UP000256601"/>
    </source>
</evidence>
<feature type="domain" description="Enoyl reductase (ER)" evidence="4">
    <location>
        <begin position="11"/>
        <end position="335"/>
    </location>
</feature>
<evidence type="ECO:0000313" key="7">
    <source>
        <dbReference type="Proteomes" id="UP000182444"/>
    </source>
</evidence>
<dbReference type="EMBL" id="CP017554">
    <property type="protein sequence ID" value="AOW01596.1"/>
    <property type="molecule type" value="Genomic_DNA"/>
</dbReference>
<name>A0A1H6PN70_YARLL</name>
<dbReference type="CDD" id="cd05276">
    <property type="entry name" value="p53_inducible_oxidoreductase"/>
    <property type="match status" value="1"/>
</dbReference>
<dbReference type="AlphaFoldDB" id="A0A1H6PN70"/>
<dbReference type="VEuPathDB" id="FungiDB:YALI0_B12386g"/>
<dbReference type="VEuPathDB" id="FungiDB:YALI1_B16309g"/>
<dbReference type="KEGG" id="yli:2907014"/>
<evidence type="ECO:0000313" key="6">
    <source>
        <dbReference type="EMBL" id="RDW26496.1"/>
    </source>
</evidence>
<dbReference type="InterPro" id="IPR011032">
    <property type="entry name" value="GroES-like_sf"/>
</dbReference>
<organism evidence="5 7">
    <name type="scientific">Yarrowia lipolytica</name>
    <name type="common">Candida lipolytica</name>
    <dbReference type="NCBI Taxonomy" id="4952"/>
    <lineage>
        <taxon>Eukaryota</taxon>
        <taxon>Fungi</taxon>
        <taxon>Dikarya</taxon>
        <taxon>Ascomycota</taxon>
        <taxon>Saccharomycotina</taxon>
        <taxon>Dipodascomycetes</taxon>
        <taxon>Dipodascales</taxon>
        <taxon>Dipodascales incertae sedis</taxon>
        <taxon>Yarrowia</taxon>
    </lineage>
</organism>
<evidence type="ECO:0000259" key="4">
    <source>
        <dbReference type="SMART" id="SM00829"/>
    </source>
</evidence>
<evidence type="ECO:0000256" key="3">
    <source>
        <dbReference type="SAM" id="MobiDB-lite"/>
    </source>
</evidence>
<dbReference type="Gene3D" id="3.40.50.720">
    <property type="entry name" value="NAD(P)-binding Rossmann-like Domain"/>
    <property type="match status" value="1"/>
</dbReference>
<dbReference type="SUPFAM" id="SSF51735">
    <property type="entry name" value="NAD(P)-binding Rossmann-fold domains"/>
    <property type="match status" value="1"/>
</dbReference>
<evidence type="ECO:0000313" key="5">
    <source>
        <dbReference type="EMBL" id="AOW01596.1"/>
    </source>
</evidence>
<dbReference type="GO" id="GO:0070402">
    <property type="term" value="F:NADPH binding"/>
    <property type="evidence" value="ECO:0007669"/>
    <property type="project" value="TreeGrafter"/>
</dbReference>
<dbReference type="Proteomes" id="UP000256601">
    <property type="component" value="Unassembled WGS sequence"/>
</dbReference>
<dbReference type="InterPro" id="IPR014189">
    <property type="entry name" value="Quinone_OxRdtase_PIG3"/>
</dbReference>
<dbReference type="SMART" id="SM00829">
    <property type="entry name" value="PKS_ER"/>
    <property type="match status" value="1"/>
</dbReference>
<dbReference type="OrthoDB" id="3509362at2759"/>
<evidence type="ECO:0000256" key="1">
    <source>
        <dbReference type="ARBA" id="ARBA00022857"/>
    </source>
</evidence>
<dbReference type="InterPro" id="IPR020843">
    <property type="entry name" value="ER"/>
</dbReference>
<dbReference type="Pfam" id="PF00107">
    <property type="entry name" value="ADH_zinc_N"/>
    <property type="match status" value="1"/>
</dbReference>
<reference evidence="6 8" key="2">
    <citation type="submission" date="2018-07" db="EMBL/GenBank/DDBJ databases">
        <title>Draft Genome Assemblies for Five Robust Yarrowia lipolytica Strains Exhibiting High Lipid Production and Pentose Sugar Utilization and Sugar Alcohol Secretion from Undetoxified Lignocellulosic Biomass Hydrolysates.</title>
        <authorList>
            <consortium name="DOE Joint Genome Institute"/>
            <person name="Walker C."/>
            <person name="Ryu S."/>
            <person name="Na H."/>
            <person name="Zane M."/>
            <person name="LaButti K."/>
            <person name="Lipzen A."/>
            <person name="Haridas S."/>
            <person name="Barry K."/>
            <person name="Grigoriev I.V."/>
            <person name="Quarterman J."/>
            <person name="Slininger P."/>
            <person name="Dien B."/>
            <person name="Trinh C.T."/>
        </authorList>
    </citation>
    <scope>NUCLEOTIDE SEQUENCE [LARGE SCALE GENOMIC DNA]</scope>
    <source>
        <strain evidence="6 8">YB392</strain>
    </source>
</reference>
<dbReference type="Pfam" id="PF08240">
    <property type="entry name" value="ADH_N"/>
    <property type="match status" value="1"/>
</dbReference>
<feature type="compositionally biased region" description="Basic and acidic residues" evidence="3">
    <location>
        <begin position="1"/>
        <end position="12"/>
    </location>
</feature>
<dbReference type="RefSeq" id="XP_500798.1">
    <property type="nucleotide sequence ID" value="XM_500798.1"/>
</dbReference>
<dbReference type="PANTHER" id="PTHR48106">
    <property type="entry name" value="QUINONE OXIDOREDUCTASE PIG3-RELATED"/>
    <property type="match status" value="1"/>
</dbReference>
<dbReference type="Proteomes" id="UP000182444">
    <property type="component" value="Chromosome 1B"/>
</dbReference>
<dbReference type="InterPro" id="IPR013149">
    <property type="entry name" value="ADH-like_C"/>
</dbReference>
<reference evidence="5 7" key="1">
    <citation type="journal article" date="2016" name="PLoS ONE">
        <title>Sequence Assembly of Yarrowia lipolytica Strain W29/CLIB89 Shows Transposable Element Diversity.</title>
        <authorList>
            <person name="Magnan C."/>
            <person name="Yu J."/>
            <person name="Chang I."/>
            <person name="Jahn E."/>
            <person name="Kanomata Y."/>
            <person name="Wu J."/>
            <person name="Zeller M."/>
            <person name="Oakes M."/>
            <person name="Baldi P."/>
            <person name="Sandmeyer S."/>
        </authorList>
    </citation>
    <scope>NUCLEOTIDE SEQUENCE [LARGE SCALE GENOMIC DNA]</scope>
    <source>
        <strain evidence="5">CLIB89</strain>
        <strain evidence="7">CLIB89(W29)</strain>
    </source>
</reference>
<dbReference type="OMA" id="WAEVPDP"/>
<protein>
    <recommendedName>
        <fullName evidence="4">Enoyl reductase (ER) domain-containing protein</fullName>
    </recommendedName>
</protein>
<dbReference type="NCBIfam" id="TIGR02824">
    <property type="entry name" value="quinone_pig3"/>
    <property type="match status" value="1"/>
</dbReference>
<gene>
    <name evidence="6" type="ORF">B0I71DRAFT_130762</name>
    <name evidence="5" type="ORF">YALI1_B16309g</name>
</gene>
<dbReference type="GeneID" id="2907014"/>
<evidence type="ECO:0000256" key="2">
    <source>
        <dbReference type="ARBA" id="ARBA00023002"/>
    </source>
</evidence>